<reference evidence="13" key="1">
    <citation type="journal article" date="2020" name="Nat. Commun.">
        <title>Genome assembly of wild tea tree DASZ reveals pedigree and selection history of tea varieties.</title>
        <authorList>
            <person name="Zhang W."/>
            <person name="Zhang Y."/>
            <person name="Qiu H."/>
            <person name="Guo Y."/>
            <person name="Wan H."/>
            <person name="Zhang X."/>
            <person name="Scossa F."/>
            <person name="Alseekh S."/>
            <person name="Zhang Q."/>
            <person name="Wang P."/>
            <person name="Xu L."/>
            <person name="Schmidt M.H."/>
            <person name="Jia X."/>
            <person name="Li D."/>
            <person name="Zhu A."/>
            <person name="Guo F."/>
            <person name="Chen W."/>
            <person name="Ni D."/>
            <person name="Usadel B."/>
            <person name="Fernie A.R."/>
            <person name="Wen W."/>
        </authorList>
    </citation>
    <scope>NUCLEOTIDE SEQUENCE [LARGE SCALE GENOMIC DNA]</scope>
    <source>
        <strain evidence="13">cv. G240</strain>
    </source>
</reference>
<dbReference type="UniPathway" id="UPA00545">
    <property type="reaction ID" value="UER00823"/>
</dbReference>
<dbReference type="InterPro" id="IPR012334">
    <property type="entry name" value="Pectin_lyas_fold"/>
</dbReference>
<keyword evidence="10" id="KW-0732">Signal</keyword>
<evidence type="ECO:0000313" key="13">
    <source>
        <dbReference type="Proteomes" id="UP000593564"/>
    </source>
</evidence>
<comment type="pathway">
    <text evidence="1 10">Glycan metabolism; pectin degradation; 2-dehydro-3-deoxy-D-gluconate from pectin: step 1/5.</text>
</comment>
<dbReference type="PANTHER" id="PTHR31707">
    <property type="entry name" value="PECTINESTERASE"/>
    <property type="match status" value="1"/>
</dbReference>
<dbReference type="Gene3D" id="1.20.140.40">
    <property type="entry name" value="Invertase/pectin methylesterase inhibitor family protein"/>
    <property type="match status" value="1"/>
</dbReference>
<evidence type="ECO:0000256" key="4">
    <source>
        <dbReference type="ARBA" id="ARBA00013229"/>
    </source>
</evidence>
<keyword evidence="5 10" id="KW-0378">Hydrolase</keyword>
<dbReference type="Proteomes" id="UP000593564">
    <property type="component" value="Unassembled WGS sequence"/>
</dbReference>
<evidence type="ECO:0000259" key="11">
    <source>
        <dbReference type="SMART" id="SM00856"/>
    </source>
</evidence>
<dbReference type="SUPFAM" id="SSF101148">
    <property type="entry name" value="Plant invertase/pectin methylesterase inhibitor"/>
    <property type="match status" value="1"/>
</dbReference>
<evidence type="ECO:0000256" key="5">
    <source>
        <dbReference type="ARBA" id="ARBA00022801"/>
    </source>
</evidence>
<dbReference type="Pfam" id="PF01095">
    <property type="entry name" value="Pectinesterase"/>
    <property type="match status" value="1"/>
</dbReference>
<dbReference type="PROSITE" id="PS00503">
    <property type="entry name" value="PECTINESTERASE_2"/>
    <property type="match status" value="1"/>
</dbReference>
<dbReference type="FunFam" id="2.160.20.10:FF:000001">
    <property type="entry name" value="Pectinesterase"/>
    <property type="match status" value="1"/>
</dbReference>
<dbReference type="GO" id="GO:0030599">
    <property type="term" value="F:pectinesterase activity"/>
    <property type="evidence" value="ECO:0007669"/>
    <property type="project" value="UniProtKB-UniRule"/>
</dbReference>
<dbReference type="InterPro" id="IPR035513">
    <property type="entry name" value="Invertase/methylesterase_inhib"/>
</dbReference>
<comment type="caution">
    <text evidence="12">The sequence shown here is derived from an EMBL/GenBank/DDBJ whole genome shotgun (WGS) entry which is preliminary data.</text>
</comment>
<feature type="active site" evidence="9">
    <location>
        <position position="367"/>
    </location>
</feature>
<dbReference type="InterPro" id="IPR000070">
    <property type="entry name" value="Pectinesterase_cat"/>
</dbReference>
<feature type="signal peptide" evidence="10">
    <location>
        <begin position="1"/>
        <end position="21"/>
    </location>
</feature>
<dbReference type="Gene3D" id="2.160.20.10">
    <property type="entry name" value="Single-stranded right-handed beta-helix, Pectin lyase-like"/>
    <property type="match status" value="1"/>
</dbReference>
<dbReference type="GO" id="GO:0045490">
    <property type="term" value="P:pectin catabolic process"/>
    <property type="evidence" value="ECO:0007669"/>
    <property type="project" value="UniProtKB-UniRule"/>
</dbReference>
<evidence type="ECO:0000256" key="7">
    <source>
        <dbReference type="ARBA" id="ARBA00023316"/>
    </source>
</evidence>
<dbReference type="InterPro" id="IPR033131">
    <property type="entry name" value="Pectinesterase_Asp_AS"/>
</dbReference>
<feature type="domain" description="Pectinesterase inhibitor" evidence="11">
    <location>
        <begin position="31"/>
        <end position="180"/>
    </location>
</feature>
<dbReference type="CDD" id="cd15798">
    <property type="entry name" value="PMEI-like_3"/>
    <property type="match status" value="1"/>
</dbReference>
<evidence type="ECO:0000256" key="1">
    <source>
        <dbReference type="ARBA" id="ARBA00005184"/>
    </source>
</evidence>
<evidence type="ECO:0000256" key="6">
    <source>
        <dbReference type="ARBA" id="ARBA00023085"/>
    </source>
</evidence>
<comment type="similarity">
    <text evidence="2">In the N-terminal section; belongs to the PMEI family.</text>
</comment>
<evidence type="ECO:0000256" key="9">
    <source>
        <dbReference type="PROSITE-ProRule" id="PRU10040"/>
    </source>
</evidence>
<evidence type="ECO:0000256" key="3">
    <source>
        <dbReference type="ARBA" id="ARBA00007786"/>
    </source>
</evidence>
<dbReference type="Pfam" id="PF04043">
    <property type="entry name" value="PMEI"/>
    <property type="match status" value="1"/>
</dbReference>
<dbReference type="NCBIfam" id="TIGR01614">
    <property type="entry name" value="PME_inhib"/>
    <property type="match status" value="1"/>
</dbReference>
<dbReference type="InterPro" id="IPR011050">
    <property type="entry name" value="Pectin_lyase_fold/virulence"/>
</dbReference>
<dbReference type="GO" id="GO:0004857">
    <property type="term" value="F:enzyme inhibitor activity"/>
    <property type="evidence" value="ECO:0007669"/>
    <property type="project" value="InterPro"/>
</dbReference>
<dbReference type="SUPFAM" id="SSF51126">
    <property type="entry name" value="Pectin lyase-like"/>
    <property type="match status" value="1"/>
</dbReference>
<evidence type="ECO:0000256" key="8">
    <source>
        <dbReference type="ARBA" id="ARBA00047928"/>
    </source>
</evidence>
<name>A0A7J7H513_CAMSI</name>
<keyword evidence="13" id="KW-1185">Reference proteome</keyword>
<sequence length="530" mass="58840">MAMKLGLGLIVLFISFSSSSSQAPLAQPPGTTGRDIDYWCNTTPHPEPCKVYMRRSSNYFSPNCTAEFRTMAVKVAMDRAHRALGHSMALGHHFRTMHEKLVWRDCSKLLDDTVFQLNRTLQGLTTNKSCSDFDAQTWLSTALTNYQTCQKGSLEVNVSSFISRMVANNVSELISNSLAINGGLLGQQETVGDWPSWVSAGERKLLQYSSLALRANYIVAQDGSGNFRSIQEAINYAVSKRIGNARITIYVKRGVYSENVEITNTMNKITLVGDGLRKTIITGSRSVANGYTIYSCATFGVDGVGFIARGITFRNTAGPQGGQAVALRSASDLSVFYLCGIEGYQDTLFVFAQRQFFKFCYIYGTIDFIFGNAAVVFQNCMIYVRKPLWGQENVITAQGRYEPFQNTGISIQNSRVMAAPDLSPVVRSFNTYLGRPWEQYSRTIFLKTYLDSLVNPAGWMAWENTNFAQSTLYYGEYMNIGPGSSTRNRVKWPGYHVIRSANVALQFTVTNLITGRAWLPATGVPFVAGL</sequence>
<dbReference type="EMBL" id="JACBKZ010000006">
    <property type="protein sequence ID" value="KAF5947605.1"/>
    <property type="molecule type" value="Genomic_DNA"/>
</dbReference>
<keyword evidence="6 10" id="KW-0063">Aspartyl esterase</keyword>
<dbReference type="EC" id="3.1.1.11" evidence="4 10"/>
<reference evidence="12 13" key="2">
    <citation type="submission" date="2020-07" db="EMBL/GenBank/DDBJ databases">
        <title>Genome assembly of wild tea tree DASZ reveals pedigree and selection history of tea varieties.</title>
        <authorList>
            <person name="Zhang W."/>
        </authorList>
    </citation>
    <scope>NUCLEOTIDE SEQUENCE [LARGE SCALE GENOMIC DNA]</scope>
    <source>
        <strain evidence="13">cv. G240</strain>
        <tissue evidence="12">Leaf</tissue>
    </source>
</reference>
<dbReference type="InterPro" id="IPR006501">
    <property type="entry name" value="Pectinesterase_inhib_dom"/>
</dbReference>
<evidence type="ECO:0000256" key="10">
    <source>
        <dbReference type="RuleBase" id="RU000589"/>
    </source>
</evidence>
<organism evidence="12 13">
    <name type="scientific">Camellia sinensis</name>
    <name type="common">Tea plant</name>
    <name type="synonym">Thea sinensis</name>
    <dbReference type="NCBI Taxonomy" id="4442"/>
    <lineage>
        <taxon>Eukaryota</taxon>
        <taxon>Viridiplantae</taxon>
        <taxon>Streptophyta</taxon>
        <taxon>Embryophyta</taxon>
        <taxon>Tracheophyta</taxon>
        <taxon>Spermatophyta</taxon>
        <taxon>Magnoliopsida</taxon>
        <taxon>eudicotyledons</taxon>
        <taxon>Gunneridae</taxon>
        <taxon>Pentapetalae</taxon>
        <taxon>asterids</taxon>
        <taxon>Ericales</taxon>
        <taxon>Theaceae</taxon>
        <taxon>Camellia</taxon>
    </lineage>
</organism>
<comment type="similarity">
    <text evidence="3">In the C-terminal section; belongs to the pectinesterase family.</text>
</comment>
<accession>A0A7J7H513</accession>
<keyword evidence="7" id="KW-0961">Cell wall biogenesis/degradation</keyword>
<comment type="catalytic activity">
    <reaction evidence="8 10">
        <text>[(1-&gt;4)-alpha-D-galacturonosyl methyl ester](n) + n H2O = [(1-&gt;4)-alpha-D-galacturonosyl](n) + n methanol + n H(+)</text>
        <dbReference type="Rhea" id="RHEA:22380"/>
        <dbReference type="Rhea" id="RHEA-COMP:14570"/>
        <dbReference type="Rhea" id="RHEA-COMP:14573"/>
        <dbReference type="ChEBI" id="CHEBI:15377"/>
        <dbReference type="ChEBI" id="CHEBI:15378"/>
        <dbReference type="ChEBI" id="CHEBI:17790"/>
        <dbReference type="ChEBI" id="CHEBI:140522"/>
        <dbReference type="ChEBI" id="CHEBI:140523"/>
        <dbReference type="EC" id="3.1.1.11"/>
    </reaction>
</comment>
<feature type="chain" id="PRO_5029943506" description="Pectinesterase" evidence="10">
    <location>
        <begin position="22"/>
        <end position="530"/>
    </location>
</feature>
<dbReference type="AlphaFoldDB" id="A0A7J7H513"/>
<evidence type="ECO:0000256" key="2">
    <source>
        <dbReference type="ARBA" id="ARBA00006027"/>
    </source>
</evidence>
<protein>
    <recommendedName>
        <fullName evidence="4 10">Pectinesterase</fullName>
        <ecNumber evidence="4 10">3.1.1.11</ecNumber>
    </recommendedName>
</protein>
<gene>
    <name evidence="12" type="ORF">HYC85_013562</name>
</gene>
<evidence type="ECO:0000313" key="12">
    <source>
        <dbReference type="EMBL" id="KAF5947605.1"/>
    </source>
</evidence>
<proteinExistence type="inferred from homology"/>
<dbReference type="GO" id="GO:0042545">
    <property type="term" value="P:cell wall modification"/>
    <property type="evidence" value="ECO:0007669"/>
    <property type="project" value="UniProtKB-UniRule"/>
</dbReference>
<dbReference type="SMART" id="SM00856">
    <property type="entry name" value="PMEI"/>
    <property type="match status" value="1"/>
</dbReference>